<proteinExistence type="predicted"/>
<evidence type="ECO:0000313" key="4">
    <source>
        <dbReference type="Proteomes" id="UP000321393"/>
    </source>
</evidence>
<protein>
    <submittedName>
        <fullName evidence="2 3">Beta-tubulin polyglutamylase</fullName>
    </submittedName>
</protein>
<dbReference type="EMBL" id="SSTD01003829">
    <property type="protein sequence ID" value="TYK25640.1"/>
    <property type="molecule type" value="Genomic_DNA"/>
</dbReference>
<accession>A0A5D3DQU3</accession>
<dbReference type="Proteomes" id="UP000321393">
    <property type="component" value="Unassembled WGS sequence"/>
</dbReference>
<dbReference type="Proteomes" id="UP000321947">
    <property type="component" value="Unassembled WGS sequence"/>
</dbReference>
<feature type="region of interest" description="Disordered" evidence="1">
    <location>
        <begin position="128"/>
        <end position="163"/>
    </location>
</feature>
<evidence type="ECO:0000313" key="2">
    <source>
        <dbReference type="EMBL" id="KAA0053761.1"/>
    </source>
</evidence>
<gene>
    <name evidence="3" type="ORF">E5676_scaffold352G008000</name>
    <name evidence="2" type="ORF">E6C27_scaffold135G001460</name>
</gene>
<dbReference type="AlphaFoldDB" id="A0A5D3DQU3"/>
<reference evidence="4 5" key="1">
    <citation type="submission" date="2019-08" db="EMBL/GenBank/DDBJ databases">
        <title>Draft genome sequences of two oriental melons (Cucumis melo L. var makuwa).</title>
        <authorList>
            <person name="Kwon S.-Y."/>
        </authorList>
    </citation>
    <scope>NUCLEOTIDE SEQUENCE [LARGE SCALE GENOMIC DNA]</scope>
    <source>
        <strain evidence="5">cv. Chang Bougi</strain>
        <strain evidence="4">cv. SW 3</strain>
        <tissue evidence="3">Leaf</tissue>
    </source>
</reference>
<sequence length="190" mass="21286">MISANITNVIMVDALATLPSVEGIKEFLNSKRSRKQEAQGNKKRDLIVALTTLSFAGGRRRTVAASSACKKVDFQMTVDDQAASLQYKKVRQIVGQEHGEIEFRGKGENGVNYRPYSFDLNVEVDDREKDEMESETREMVLDDPLKSSEGNLVSDKSGDHSEIEAPHANLDVKWFSEDEEAMKLAKMMLL</sequence>
<name>A0A5D3DQU3_CUCMM</name>
<feature type="compositionally biased region" description="Basic and acidic residues" evidence="1">
    <location>
        <begin position="128"/>
        <end position="146"/>
    </location>
</feature>
<comment type="caution">
    <text evidence="3">The sequence shown here is derived from an EMBL/GenBank/DDBJ whole genome shotgun (WGS) entry which is preliminary data.</text>
</comment>
<organism evidence="3 5">
    <name type="scientific">Cucumis melo var. makuwa</name>
    <name type="common">Oriental melon</name>
    <dbReference type="NCBI Taxonomy" id="1194695"/>
    <lineage>
        <taxon>Eukaryota</taxon>
        <taxon>Viridiplantae</taxon>
        <taxon>Streptophyta</taxon>
        <taxon>Embryophyta</taxon>
        <taxon>Tracheophyta</taxon>
        <taxon>Spermatophyta</taxon>
        <taxon>Magnoliopsida</taxon>
        <taxon>eudicotyledons</taxon>
        <taxon>Gunneridae</taxon>
        <taxon>Pentapetalae</taxon>
        <taxon>rosids</taxon>
        <taxon>fabids</taxon>
        <taxon>Cucurbitales</taxon>
        <taxon>Cucurbitaceae</taxon>
        <taxon>Benincaseae</taxon>
        <taxon>Cucumis</taxon>
    </lineage>
</organism>
<evidence type="ECO:0000313" key="5">
    <source>
        <dbReference type="Proteomes" id="UP000321947"/>
    </source>
</evidence>
<dbReference type="EMBL" id="SSTE01009109">
    <property type="protein sequence ID" value="KAA0053761.1"/>
    <property type="molecule type" value="Genomic_DNA"/>
</dbReference>
<evidence type="ECO:0000256" key="1">
    <source>
        <dbReference type="SAM" id="MobiDB-lite"/>
    </source>
</evidence>
<evidence type="ECO:0000313" key="3">
    <source>
        <dbReference type="EMBL" id="TYK25640.1"/>
    </source>
</evidence>